<dbReference type="AlphaFoldDB" id="A0A0C3Q934"/>
<accession>A0A0C3Q934</accession>
<dbReference type="Proteomes" id="UP000054248">
    <property type="component" value="Unassembled WGS sequence"/>
</dbReference>
<sequence>MELLEEGDGAGQACLFVQIVIIKLNEEGEAGFVGHLFELVPGRGQVESPGSVPLPLPPQARQFRLISNSTSPGFFKFFWVAGRYEPLISNSDSHRNFIENNFLGKHPLNHWDIQYRRGKELPQPVKQILGIIGLGLGTWNAITSRAVTVTGRQSGILHAVKEARRLYFGEEEEIVISSSSEEE</sequence>
<gene>
    <name evidence="1" type="ORF">M407DRAFT_245616</name>
</gene>
<protein>
    <submittedName>
        <fullName evidence="1">Uncharacterized protein</fullName>
    </submittedName>
</protein>
<dbReference type="HOGENOM" id="CLU_1476192_0_0_1"/>
<dbReference type="EMBL" id="KN823152">
    <property type="protein sequence ID" value="KIO21021.1"/>
    <property type="molecule type" value="Genomic_DNA"/>
</dbReference>
<dbReference type="OrthoDB" id="206088at2759"/>
<reference evidence="2" key="2">
    <citation type="submission" date="2015-01" db="EMBL/GenBank/DDBJ databases">
        <title>Evolutionary Origins and Diversification of the Mycorrhizal Mutualists.</title>
        <authorList>
            <consortium name="DOE Joint Genome Institute"/>
            <consortium name="Mycorrhizal Genomics Consortium"/>
            <person name="Kohler A."/>
            <person name="Kuo A."/>
            <person name="Nagy L.G."/>
            <person name="Floudas D."/>
            <person name="Copeland A."/>
            <person name="Barry K.W."/>
            <person name="Cichocki N."/>
            <person name="Veneault-Fourrey C."/>
            <person name="LaButti K."/>
            <person name="Lindquist E.A."/>
            <person name="Lipzen A."/>
            <person name="Lundell T."/>
            <person name="Morin E."/>
            <person name="Murat C."/>
            <person name="Riley R."/>
            <person name="Ohm R."/>
            <person name="Sun H."/>
            <person name="Tunlid A."/>
            <person name="Henrissat B."/>
            <person name="Grigoriev I.V."/>
            <person name="Hibbett D.S."/>
            <person name="Martin F."/>
        </authorList>
    </citation>
    <scope>NUCLEOTIDE SEQUENCE [LARGE SCALE GENOMIC DNA]</scope>
    <source>
        <strain evidence="2">MUT 4182</strain>
    </source>
</reference>
<evidence type="ECO:0000313" key="2">
    <source>
        <dbReference type="Proteomes" id="UP000054248"/>
    </source>
</evidence>
<reference evidence="1 2" key="1">
    <citation type="submission" date="2014-04" db="EMBL/GenBank/DDBJ databases">
        <authorList>
            <consortium name="DOE Joint Genome Institute"/>
            <person name="Kuo A."/>
            <person name="Girlanda M."/>
            <person name="Perotto S."/>
            <person name="Kohler A."/>
            <person name="Nagy L.G."/>
            <person name="Floudas D."/>
            <person name="Copeland A."/>
            <person name="Barry K.W."/>
            <person name="Cichocki N."/>
            <person name="Veneault-Fourrey C."/>
            <person name="LaButti K."/>
            <person name="Lindquist E.A."/>
            <person name="Lipzen A."/>
            <person name="Lundell T."/>
            <person name="Morin E."/>
            <person name="Murat C."/>
            <person name="Sun H."/>
            <person name="Tunlid A."/>
            <person name="Henrissat B."/>
            <person name="Grigoriev I.V."/>
            <person name="Hibbett D.S."/>
            <person name="Martin F."/>
            <person name="Nordberg H.P."/>
            <person name="Cantor M.N."/>
            <person name="Hua S.X."/>
        </authorList>
    </citation>
    <scope>NUCLEOTIDE SEQUENCE [LARGE SCALE GENOMIC DNA]</scope>
    <source>
        <strain evidence="1 2">MUT 4182</strain>
    </source>
</reference>
<name>A0A0C3Q934_9AGAM</name>
<keyword evidence="2" id="KW-1185">Reference proteome</keyword>
<proteinExistence type="predicted"/>
<evidence type="ECO:0000313" key="1">
    <source>
        <dbReference type="EMBL" id="KIO21021.1"/>
    </source>
</evidence>
<organism evidence="1 2">
    <name type="scientific">Tulasnella calospora MUT 4182</name>
    <dbReference type="NCBI Taxonomy" id="1051891"/>
    <lineage>
        <taxon>Eukaryota</taxon>
        <taxon>Fungi</taxon>
        <taxon>Dikarya</taxon>
        <taxon>Basidiomycota</taxon>
        <taxon>Agaricomycotina</taxon>
        <taxon>Agaricomycetes</taxon>
        <taxon>Cantharellales</taxon>
        <taxon>Tulasnellaceae</taxon>
        <taxon>Tulasnella</taxon>
    </lineage>
</organism>